<keyword evidence="1" id="KW-0808">Transferase</keyword>
<protein>
    <recommendedName>
        <fullName evidence="4">Methyltransferase type 11 domain-containing protein</fullName>
    </recommendedName>
</protein>
<dbReference type="Pfam" id="PF13489">
    <property type="entry name" value="Methyltransf_23"/>
    <property type="match status" value="1"/>
</dbReference>
<dbReference type="EMBL" id="PCRM01000017">
    <property type="protein sequence ID" value="PIP21790.1"/>
    <property type="molecule type" value="Genomic_DNA"/>
</dbReference>
<evidence type="ECO:0008006" key="4">
    <source>
        <dbReference type="Google" id="ProtNLM"/>
    </source>
</evidence>
<evidence type="ECO:0000313" key="2">
    <source>
        <dbReference type="EMBL" id="PIP21790.1"/>
    </source>
</evidence>
<organism evidence="2 3">
    <name type="scientific">Candidatus Nealsonbacteria bacterium CG23_combo_of_CG06-09_8_20_14_all_40_13</name>
    <dbReference type="NCBI Taxonomy" id="1974724"/>
    <lineage>
        <taxon>Bacteria</taxon>
        <taxon>Candidatus Nealsoniibacteriota</taxon>
    </lineage>
</organism>
<dbReference type="GO" id="GO:0016740">
    <property type="term" value="F:transferase activity"/>
    <property type="evidence" value="ECO:0007669"/>
    <property type="project" value="UniProtKB-KW"/>
</dbReference>
<dbReference type="Proteomes" id="UP000231567">
    <property type="component" value="Unassembled WGS sequence"/>
</dbReference>
<proteinExistence type="predicted"/>
<evidence type="ECO:0000256" key="1">
    <source>
        <dbReference type="ARBA" id="ARBA00022679"/>
    </source>
</evidence>
<evidence type="ECO:0000313" key="3">
    <source>
        <dbReference type="Proteomes" id="UP000231567"/>
    </source>
</evidence>
<reference evidence="2 3" key="1">
    <citation type="submission" date="2017-09" db="EMBL/GenBank/DDBJ databases">
        <title>Depth-based differentiation of microbial function through sediment-hosted aquifers and enrichment of novel symbionts in the deep terrestrial subsurface.</title>
        <authorList>
            <person name="Probst A.J."/>
            <person name="Ladd B."/>
            <person name="Jarett J.K."/>
            <person name="Geller-Mcgrath D.E."/>
            <person name="Sieber C.M."/>
            <person name="Emerson J.B."/>
            <person name="Anantharaman K."/>
            <person name="Thomas B.C."/>
            <person name="Malmstrom R."/>
            <person name="Stieglmeier M."/>
            <person name="Klingl A."/>
            <person name="Woyke T."/>
            <person name="Ryan C.M."/>
            <person name="Banfield J.F."/>
        </authorList>
    </citation>
    <scope>NUCLEOTIDE SEQUENCE [LARGE SCALE GENOMIC DNA]</scope>
    <source>
        <strain evidence="2">CG23_combo_of_CG06-09_8_20_14_all_40_13</strain>
    </source>
</reference>
<dbReference type="Gene3D" id="3.40.50.150">
    <property type="entry name" value="Vaccinia Virus protein VP39"/>
    <property type="match status" value="1"/>
</dbReference>
<sequence>MQKIMTKDKCYDWRHLVDTYQSIISPNNVVVEIGSSTAHRTLELSRHCRNLIGIEKFPERISHNLSSGKNNIRIINTDWYKLSKVVPLGSINIVVASHVIEHVKNDVRCLNETFKVLKRGGYLLFNTPNRKRLTRSVIELFTGERKFPYWEHMREYTRLDLEKLIASSKFSDSKVKITGFVLGIHGMGIKIFLKKFPTFLDKFSNFWEVLIQK</sequence>
<comment type="caution">
    <text evidence="2">The sequence shown here is derived from an EMBL/GenBank/DDBJ whole genome shotgun (WGS) entry which is preliminary data.</text>
</comment>
<dbReference type="PANTHER" id="PTHR43861">
    <property type="entry name" value="TRANS-ACONITATE 2-METHYLTRANSFERASE-RELATED"/>
    <property type="match status" value="1"/>
</dbReference>
<dbReference type="SUPFAM" id="SSF53335">
    <property type="entry name" value="S-adenosyl-L-methionine-dependent methyltransferases"/>
    <property type="match status" value="1"/>
</dbReference>
<dbReference type="PANTHER" id="PTHR43861:SF3">
    <property type="entry name" value="PUTATIVE (AFU_ORTHOLOGUE AFUA_2G14390)-RELATED"/>
    <property type="match status" value="1"/>
</dbReference>
<name>A0A2G9YRC7_9BACT</name>
<accession>A0A2G9YRC7</accession>
<dbReference type="InterPro" id="IPR029063">
    <property type="entry name" value="SAM-dependent_MTases_sf"/>
</dbReference>
<dbReference type="AlphaFoldDB" id="A0A2G9YRC7"/>
<gene>
    <name evidence="2" type="ORF">COX39_01105</name>
</gene>
<dbReference type="CDD" id="cd02440">
    <property type="entry name" value="AdoMet_MTases"/>
    <property type="match status" value="1"/>
</dbReference>